<evidence type="ECO:0000259" key="4">
    <source>
        <dbReference type="PROSITE" id="PS50043"/>
    </source>
</evidence>
<sequence>MLRSIVSDAWGVSVNDGVFSPRPVRVAVAAHGETAAAALAALIMRSSAVELVGYASTYGELHPLVTSCLPEVVLIDSGLACAHPEIGLGEYAGAVLMILSAGHWPPAQLTLKTTGLASIWDSPAELTEAIRHVRSGIEWVSPNVLTRSERQRVGVSSRESEVLVLIADGNSLTEIAKRLWITERTVKYHVASLKRKLSARDRAHLVALSFQAGLLHVNCPERQCLAPIRSVRSPRASASSGADVILEGT</sequence>
<dbReference type="InterPro" id="IPR000792">
    <property type="entry name" value="Tscrpt_reg_LuxR_C"/>
</dbReference>
<reference evidence="6" key="1">
    <citation type="submission" date="2016-10" db="EMBL/GenBank/DDBJ databases">
        <authorList>
            <person name="Varghese N."/>
            <person name="Submissions S."/>
        </authorList>
    </citation>
    <scope>NUCLEOTIDE SEQUENCE [LARGE SCALE GENOMIC DNA]</scope>
    <source>
        <strain evidence="6">IBRC-M 10403</strain>
    </source>
</reference>
<gene>
    <name evidence="5" type="ORF">SAMN05216174_10945</name>
</gene>
<keyword evidence="3" id="KW-0804">Transcription</keyword>
<keyword evidence="2 5" id="KW-0238">DNA-binding</keyword>
<dbReference type="InterPro" id="IPR016032">
    <property type="entry name" value="Sig_transdc_resp-reg_C-effctor"/>
</dbReference>
<evidence type="ECO:0000256" key="2">
    <source>
        <dbReference type="ARBA" id="ARBA00023125"/>
    </source>
</evidence>
<evidence type="ECO:0000313" key="6">
    <source>
        <dbReference type="Proteomes" id="UP000199501"/>
    </source>
</evidence>
<dbReference type="SUPFAM" id="SSF46894">
    <property type="entry name" value="C-terminal effector domain of the bipartite response regulators"/>
    <property type="match status" value="1"/>
</dbReference>
<organism evidence="5 6">
    <name type="scientific">Actinokineospora iranica</name>
    <dbReference type="NCBI Taxonomy" id="1271860"/>
    <lineage>
        <taxon>Bacteria</taxon>
        <taxon>Bacillati</taxon>
        <taxon>Actinomycetota</taxon>
        <taxon>Actinomycetes</taxon>
        <taxon>Pseudonocardiales</taxon>
        <taxon>Pseudonocardiaceae</taxon>
        <taxon>Actinokineospora</taxon>
    </lineage>
</organism>
<accession>A0A1G6TBH7</accession>
<dbReference type="AlphaFoldDB" id="A0A1G6TBH7"/>
<proteinExistence type="predicted"/>
<dbReference type="Pfam" id="PF00196">
    <property type="entry name" value="GerE"/>
    <property type="match status" value="1"/>
</dbReference>
<evidence type="ECO:0000256" key="3">
    <source>
        <dbReference type="ARBA" id="ARBA00023163"/>
    </source>
</evidence>
<dbReference type="CDD" id="cd06170">
    <property type="entry name" value="LuxR_C_like"/>
    <property type="match status" value="1"/>
</dbReference>
<name>A0A1G6TBH7_9PSEU</name>
<dbReference type="GO" id="GO:0006355">
    <property type="term" value="P:regulation of DNA-templated transcription"/>
    <property type="evidence" value="ECO:0007669"/>
    <property type="project" value="InterPro"/>
</dbReference>
<keyword evidence="6" id="KW-1185">Reference proteome</keyword>
<dbReference type="PRINTS" id="PR00038">
    <property type="entry name" value="HTHLUXR"/>
</dbReference>
<dbReference type="PROSITE" id="PS50043">
    <property type="entry name" value="HTH_LUXR_2"/>
    <property type="match status" value="1"/>
</dbReference>
<dbReference type="EMBL" id="FMZZ01000009">
    <property type="protein sequence ID" value="SDD25896.1"/>
    <property type="molecule type" value="Genomic_DNA"/>
</dbReference>
<feature type="domain" description="HTH luxR-type" evidence="4">
    <location>
        <begin position="148"/>
        <end position="213"/>
    </location>
</feature>
<dbReference type="PANTHER" id="PTHR44688">
    <property type="entry name" value="DNA-BINDING TRANSCRIPTIONAL ACTIVATOR DEVR_DOSR"/>
    <property type="match status" value="1"/>
</dbReference>
<evidence type="ECO:0000313" key="5">
    <source>
        <dbReference type="EMBL" id="SDD25896.1"/>
    </source>
</evidence>
<dbReference type="STRING" id="1271860.SAMN05216174_10945"/>
<protein>
    <submittedName>
        <fullName evidence="5">DNA-binding response regulator, NarL/FixJ family, contains REC and HTH domains</fullName>
    </submittedName>
</protein>
<dbReference type="Gene3D" id="3.40.50.2300">
    <property type="match status" value="1"/>
</dbReference>
<keyword evidence="1" id="KW-0805">Transcription regulation</keyword>
<dbReference type="Proteomes" id="UP000199501">
    <property type="component" value="Unassembled WGS sequence"/>
</dbReference>
<evidence type="ECO:0000256" key="1">
    <source>
        <dbReference type="ARBA" id="ARBA00023015"/>
    </source>
</evidence>
<dbReference type="GO" id="GO:0003677">
    <property type="term" value="F:DNA binding"/>
    <property type="evidence" value="ECO:0007669"/>
    <property type="project" value="UniProtKB-KW"/>
</dbReference>
<dbReference type="PANTHER" id="PTHR44688:SF16">
    <property type="entry name" value="DNA-BINDING TRANSCRIPTIONAL ACTIVATOR DEVR_DOSR"/>
    <property type="match status" value="1"/>
</dbReference>
<dbReference type="SMART" id="SM00421">
    <property type="entry name" value="HTH_LUXR"/>
    <property type="match status" value="1"/>
</dbReference>